<dbReference type="Gene3D" id="2.60.120.620">
    <property type="entry name" value="q2cbj1_9rhob like domain"/>
    <property type="match status" value="1"/>
</dbReference>
<sequence length="301" mass="34925">MIVSPQVLSDVDNLRARFCGAQPFRHIVIDDFLDAGFADALLAQFPDFERGNSNNEYRQKGGKSVVESVRKLGPAYQQMDDVIQGREFLGLIERITGIPELLYDPYYLGGGTHSNRSGQSLDAHVDFNYHPVDEWHRRLNLIVYLNPEWQDSWGGQLQLHSDPRRDDNRTSSIAPVFNRAVIFETNEVSWHGFPEIRMPEDRQSLTRKSVALYFYTRDRPEEETVGKHTTVYIDRPLPEHLRAGHVLDDGDMQELQALLSRRDHHIQRLYRELHELTAARDRGALGRILYLAKRAYFRARR</sequence>
<comment type="cofactor">
    <cofactor evidence="1">
        <name>L-ascorbate</name>
        <dbReference type="ChEBI" id="CHEBI:38290"/>
    </cofactor>
</comment>
<keyword evidence="2" id="KW-0223">Dioxygenase</keyword>
<dbReference type="GO" id="GO:0031418">
    <property type="term" value="F:L-ascorbic acid binding"/>
    <property type="evidence" value="ECO:0007669"/>
    <property type="project" value="InterPro"/>
</dbReference>
<comment type="caution">
    <text evidence="5">The sequence shown here is derived from an EMBL/GenBank/DDBJ whole genome shotgun (WGS) entry which is preliminary data.</text>
</comment>
<dbReference type="InterPro" id="IPR006620">
    <property type="entry name" value="Pro_4_hyd_alph"/>
</dbReference>
<dbReference type="GO" id="GO:0031543">
    <property type="term" value="F:peptidyl-proline dioxygenase activity"/>
    <property type="evidence" value="ECO:0007669"/>
    <property type="project" value="TreeGrafter"/>
</dbReference>
<dbReference type="InterPro" id="IPR044862">
    <property type="entry name" value="Pro_4_hyd_alph_FE2OG_OXY"/>
</dbReference>
<evidence type="ECO:0000256" key="1">
    <source>
        <dbReference type="ARBA" id="ARBA00001961"/>
    </source>
</evidence>
<dbReference type="EMBL" id="VLKN01000007">
    <property type="protein sequence ID" value="TWI00335.1"/>
    <property type="molecule type" value="Genomic_DNA"/>
</dbReference>
<dbReference type="SMART" id="SM00702">
    <property type="entry name" value="P4Hc"/>
    <property type="match status" value="1"/>
</dbReference>
<evidence type="ECO:0000256" key="3">
    <source>
        <dbReference type="ARBA" id="ARBA00023002"/>
    </source>
</evidence>
<gene>
    <name evidence="5" type="ORF">IP90_02881</name>
</gene>
<name>A0A562KY73_9GAMM</name>
<keyword evidence="6" id="KW-1185">Reference proteome</keyword>
<dbReference type="GO" id="GO:0005737">
    <property type="term" value="C:cytoplasm"/>
    <property type="evidence" value="ECO:0007669"/>
    <property type="project" value="TreeGrafter"/>
</dbReference>
<dbReference type="Pfam" id="PF13640">
    <property type="entry name" value="2OG-FeII_Oxy_3"/>
    <property type="match status" value="1"/>
</dbReference>
<evidence type="ECO:0000259" key="4">
    <source>
        <dbReference type="SMART" id="SM00702"/>
    </source>
</evidence>
<organism evidence="5 6">
    <name type="scientific">Luteimonas cucumeris</name>
    <dbReference type="NCBI Taxonomy" id="985012"/>
    <lineage>
        <taxon>Bacteria</taxon>
        <taxon>Pseudomonadati</taxon>
        <taxon>Pseudomonadota</taxon>
        <taxon>Gammaproteobacteria</taxon>
        <taxon>Lysobacterales</taxon>
        <taxon>Lysobacteraceae</taxon>
        <taxon>Luteimonas</taxon>
    </lineage>
</organism>
<proteinExistence type="predicted"/>
<evidence type="ECO:0000313" key="5">
    <source>
        <dbReference type="EMBL" id="TWI00335.1"/>
    </source>
</evidence>
<dbReference type="PANTHER" id="PTHR12117">
    <property type="entry name" value="HISTONE ACETYLTRANSFERASE COMPLEX"/>
    <property type="match status" value="1"/>
</dbReference>
<dbReference type="GO" id="GO:0006449">
    <property type="term" value="P:regulation of translational termination"/>
    <property type="evidence" value="ECO:0007669"/>
    <property type="project" value="TreeGrafter"/>
</dbReference>
<accession>A0A562KY73</accession>
<evidence type="ECO:0000256" key="2">
    <source>
        <dbReference type="ARBA" id="ARBA00022964"/>
    </source>
</evidence>
<dbReference type="PANTHER" id="PTHR12117:SF0">
    <property type="entry name" value="PROLYL 3-HYDROXYLASE OGFOD1"/>
    <property type="match status" value="1"/>
</dbReference>
<protein>
    <submittedName>
        <fullName evidence="5">Rps23 Pro-64 3,4-dihydroxylase Tpa1-like proline 4-hydroxylase</fullName>
    </submittedName>
</protein>
<dbReference type="RefSeq" id="WP_144900363.1">
    <property type="nucleotide sequence ID" value="NZ_VLKN01000007.1"/>
</dbReference>
<keyword evidence="3" id="KW-0560">Oxidoreductase</keyword>
<reference evidence="5 6" key="1">
    <citation type="journal article" date="2015" name="Stand. Genomic Sci.">
        <title>Genomic Encyclopedia of Bacterial and Archaeal Type Strains, Phase III: the genomes of soil and plant-associated and newly described type strains.</title>
        <authorList>
            <person name="Whitman W.B."/>
            <person name="Woyke T."/>
            <person name="Klenk H.P."/>
            <person name="Zhou Y."/>
            <person name="Lilburn T.G."/>
            <person name="Beck B.J."/>
            <person name="De Vos P."/>
            <person name="Vandamme P."/>
            <person name="Eisen J.A."/>
            <person name="Garrity G."/>
            <person name="Hugenholtz P."/>
            <person name="Kyrpides N.C."/>
        </authorList>
    </citation>
    <scope>NUCLEOTIDE SEQUENCE [LARGE SCALE GENOMIC DNA]</scope>
    <source>
        <strain evidence="5 6">CGMCC 1.10821</strain>
    </source>
</reference>
<dbReference type="OrthoDB" id="9783171at2"/>
<dbReference type="Proteomes" id="UP000315167">
    <property type="component" value="Unassembled WGS sequence"/>
</dbReference>
<dbReference type="GO" id="GO:0005506">
    <property type="term" value="F:iron ion binding"/>
    <property type="evidence" value="ECO:0007669"/>
    <property type="project" value="InterPro"/>
</dbReference>
<feature type="domain" description="Prolyl 4-hydroxylase alpha subunit" evidence="4">
    <location>
        <begin position="24"/>
        <end position="215"/>
    </location>
</feature>
<dbReference type="InterPro" id="IPR051842">
    <property type="entry name" value="uS12_prolyl_hydroxylase"/>
</dbReference>
<dbReference type="AlphaFoldDB" id="A0A562KY73"/>
<evidence type="ECO:0000313" key="6">
    <source>
        <dbReference type="Proteomes" id="UP000315167"/>
    </source>
</evidence>